<dbReference type="EMBL" id="SNWP01000014">
    <property type="protein sequence ID" value="TDO25141.1"/>
    <property type="molecule type" value="Genomic_DNA"/>
</dbReference>
<comment type="pathway">
    <text evidence="2">Cofactor biosynthesis; tetrahydrofolate biosynthesis; 2-amino-4-hydroxy-6-hydroxymethyl-7,8-dihydropteridine diphosphate from 7,8-dihydroneopterin triphosphate: step 3/4.</text>
</comment>
<comment type="catalytic activity">
    <reaction evidence="1">
        <text>7,8-dihydroneopterin = 6-hydroxymethyl-7,8-dihydropterin + glycolaldehyde</text>
        <dbReference type="Rhea" id="RHEA:10540"/>
        <dbReference type="ChEBI" id="CHEBI:17001"/>
        <dbReference type="ChEBI" id="CHEBI:17071"/>
        <dbReference type="ChEBI" id="CHEBI:44841"/>
        <dbReference type="EC" id="4.1.2.25"/>
    </reaction>
</comment>
<keyword evidence="5" id="KW-0289">Folate biosynthesis</keyword>
<organism evidence="9 10">
    <name type="scientific">Sediminibacterium goheungense</name>
    <dbReference type="NCBI Taxonomy" id="1086393"/>
    <lineage>
        <taxon>Bacteria</taxon>
        <taxon>Pseudomonadati</taxon>
        <taxon>Bacteroidota</taxon>
        <taxon>Chitinophagia</taxon>
        <taxon>Chitinophagales</taxon>
        <taxon>Chitinophagaceae</taxon>
        <taxon>Sediminibacterium</taxon>
    </lineage>
</organism>
<evidence type="ECO:0000256" key="6">
    <source>
        <dbReference type="ARBA" id="ARBA00023239"/>
    </source>
</evidence>
<comment type="similarity">
    <text evidence="3">Belongs to the DHNA family.</text>
</comment>
<proteinExistence type="inferred from homology"/>
<dbReference type="NCBIfam" id="TIGR00526">
    <property type="entry name" value="folB_dom"/>
    <property type="match status" value="1"/>
</dbReference>
<dbReference type="EC" id="4.1.2.25" evidence="4"/>
<evidence type="ECO:0000256" key="3">
    <source>
        <dbReference type="ARBA" id="ARBA00005708"/>
    </source>
</evidence>
<dbReference type="InterPro" id="IPR006156">
    <property type="entry name" value="Dihydroneopterin_aldolase"/>
</dbReference>
<dbReference type="GO" id="GO:0004150">
    <property type="term" value="F:dihydroneopterin aldolase activity"/>
    <property type="evidence" value="ECO:0007669"/>
    <property type="project" value="UniProtKB-EC"/>
</dbReference>
<evidence type="ECO:0000256" key="7">
    <source>
        <dbReference type="ARBA" id="ARBA00032903"/>
    </source>
</evidence>
<gene>
    <name evidence="9" type="ORF">BC659_3157</name>
</gene>
<dbReference type="InterPro" id="IPR043133">
    <property type="entry name" value="GTP-CH-I_C/QueF"/>
</dbReference>
<evidence type="ECO:0000256" key="2">
    <source>
        <dbReference type="ARBA" id="ARBA00005013"/>
    </source>
</evidence>
<dbReference type="GO" id="GO:0005737">
    <property type="term" value="C:cytoplasm"/>
    <property type="evidence" value="ECO:0007669"/>
    <property type="project" value="TreeGrafter"/>
</dbReference>
<dbReference type="InterPro" id="IPR006157">
    <property type="entry name" value="FolB_dom"/>
</dbReference>
<dbReference type="SUPFAM" id="SSF55620">
    <property type="entry name" value="Tetrahydrobiopterin biosynthesis enzymes-like"/>
    <property type="match status" value="1"/>
</dbReference>
<dbReference type="PANTHER" id="PTHR42844:SF1">
    <property type="entry name" value="DIHYDRONEOPTERIN ALDOLASE 1-RELATED"/>
    <property type="match status" value="1"/>
</dbReference>
<dbReference type="RefSeq" id="WP_133475710.1">
    <property type="nucleotide sequence ID" value="NZ_SNWP01000014.1"/>
</dbReference>
<dbReference type="GO" id="GO:0046656">
    <property type="term" value="P:folic acid biosynthetic process"/>
    <property type="evidence" value="ECO:0007669"/>
    <property type="project" value="UniProtKB-KW"/>
</dbReference>
<evidence type="ECO:0000313" key="9">
    <source>
        <dbReference type="EMBL" id="TDO25141.1"/>
    </source>
</evidence>
<keyword evidence="10" id="KW-1185">Reference proteome</keyword>
<sequence>MLSIHLHQLQIHAFHGLYEEEKVLGNDFVMDISVDYHPASLPVKEIGETIDYVSLYELVQKHMKKATPLLETVISNIALDILAQFSLSEQVNISIRKLHPPIAQFQGATGVSLSIHRKDLPS</sequence>
<dbReference type="Pfam" id="PF02152">
    <property type="entry name" value="FolB"/>
    <property type="match status" value="1"/>
</dbReference>
<evidence type="ECO:0000256" key="1">
    <source>
        <dbReference type="ARBA" id="ARBA00001353"/>
    </source>
</evidence>
<comment type="caution">
    <text evidence="9">The sequence shown here is derived from an EMBL/GenBank/DDBJ whole genome shotgun (WGS) entry which is preliminary data.</text>
</comment>
<dbReference type="PANTHER" id="PTHR42844">
    <property type="entry name" value="DIHYDRONEOPTERIN ALDOLASE 1-RELATED"/>
    <property type="match status" value="1"/>
</dbReference>
<dbReference type="OrthoDB" id="9803748at2"/>
<keyword evidence="6" id="KW-0456">Lyase</keyword>
<dbReference type="SMART" id="SM00905">
    <property type="entry name" value="FolB"/>
    <property type="match status" value="1"/>
</dbReference>
<evidence type="ECO:0000259" key="8">
    <source>
        <dbReference type="SMART" id="SM00905"/>
    </source>
</evidence>
<evidence type="ECO:0000256" key="5">
    <source>
        <dbReference type="ARBA" id="ARBA00022909"/>
    </source>
</evidence>
<dbReference type="Gene3D" id="3.30.1130.10">
    <property type="match status" value="1"/>
</dbReference>
<dbReference type="AlphaFoldDB" id="A0A4R6ISF1"/>
<protein>
    <recommendedName>
        <fullName evidence="4">dihydroneopterin aldolase</fullName>
        <ecNumber evidence="4">4.1.2.25</ecNumber>
    </recommendedName>
    <alternativeName>
        <fullName evidence="7">7,8-dihydroneopterin aldolase</fullName>
    </alternativeName>
</protein>
<name>A0A4R6ISF1_9BACT</name>
<accession>A0A4R6ISF1</accession>
<reference evidence="9 10" key="1">
    <citation type="submission" date="2019-03" db="EMBL/GenBank/DDBJ databases">
        <title>Genomic Encyclopedia of Archaeal and Bacterial Type Strains, Phase II (KMG-II): from individual species to whole genera.</title>
        <authorList>
            <person name="Goeker M."/>
        </authorList>
    </citation>
    <scope>NUCLEOTIDE SEQUENCE [LARGE SCALE GENOMIC DNA]</scope>
    <source>
        <strain evidence="9 10">DSM 28323</strain>
    </source>
</reference>
<evidence type="ECO:0000256" key="4">
    <source>
        <dbReference type="ARBA" id="ARBA00013043"/>
    </source>
</evidence>
<feature type="domain" description="Dihydroneopterin aldolase/epimerase" evidence="8">
    <location>
        <begin position="4"/>
        <end position="115"/>
    </location>
</feature>
<dbReference type="Proteomes" id="UP000295741">
    <property type="component" value="Unassembled WGS sequence"/>
</dbReference>
<evidence type="ECO:0000313" key="10">
    <source>
        <dbReference type="Proteomes" id="UP000295741"/>
    </source>
</evidence>